<reference evidence="2 3" key="1">
    <citation type="journal article" date="2015" name="PLoS Pathog.">
        <title>Leptomonas seymouri: Adaptations to the Dixenous Life Cycle Analyzed by Genome Sequencing, Transcriptome Profiling and Co-infection with Leishmania donovani.</title>
        <authorList>
            <person name="Kraeva N."/>
            <person name="Butenko A."/>
            <person name="Hlavacova J."/>
            <person name="Kostygov A."/>
            <person name="Myskova J."/>
            <person name="Grybchuk D."/>
            <person name="Lestinova T."/>
            <person name="Votypka J."/>
            <person name="Volf P."/>
            <person name="Opperdoes F."/>
            <person name="Flegontov P."/>
            <person name="Lukes J."/>
            <person name="Yurchenko V."/>
        </authorList>
    </citation>
    <scope>NUCLEOTIDE SEQUENCE [LARGE SCALE GENOMIC DNA]</scope>
    <source>
        <strain evidence="2 3">ATCC 30220</strain>
    </source>
</reference>
<evidence type="ECO:0000313" key="3">
    <source>
        <dbReference type="Proteomes" id="UP000038009"/>
    </source>
</evidence>
<comment type="caution">
    <text evidence="2">The sequence shown here is derived from an EMBL/GenBank/DDBJ whole genome shotgun (WGS) entry which is preliminary data.</text>
</comment>
<protein>
    <recommendedName>
        <fullName evidence="4">Calcineurin-like phosphoesterase domain-containing protein</fullName>
    </recommendedName>
</protein>
<evidence type="ECO:0008006" key="4">
    <source>
        <dbReference type="Google" id="ProtNLM"/>
    </source>
</evidence>
<name>A0A0N0P332_LEPSE</name>
<feature type="region of interest" description="Disordered" evidence="1">
    <location>
        <begin position="69"/>
        <end position="125"/>
    </location>
</feature>
<dbReference type="SUPFAM" id="SSF56300">
    <property type="entry name" value="Metallo-dependent phosphatases"/>
    <property type="match status" value="1"/>
</dbReference>
<dbReference type="AlphaFoldDB" id="A0A0N0P332"/>
<dbReference type="VEuPathDB" id="TriTrypDB:Lsey_0342_0020"/>
<gene>
    <name evidence="2" type="ORF">ABL78_7298</name>
</gene>
<feature type="region of interest" description="Disordered" evidence="1">
    <location>
        <begin position="554"/>
        <end position="574"/>
    </location>
</feature>
<organism evidence="2 3">
    <name type="scientific">Leptomonas seymouri</name>
    <dbReference type="NCBI Taxonomy" id="5684"/>
    <lineage>
        <taxon>Eukaryota</taxon>
        <taxon>Discoba</taxon>
        <taxon>Euglenozoa</taxon>
        <taxon>Kinetoplastea</taxon>
        <taxon>Metakinetoplastina</taxon>
        <taxon>Trypanosomatida</taxon>
        <taxon>Trypanosomatidae</taxon>
        <taxon>Leishmaniinae</taxon>
        <taxon>Leptomonas</taxon>
    </lineage>
</organism>
<dbReference type="Proteomes" id="UP000038009">
    <property type="component" value="Unassembled WGS sequence"/>
</dbReference>
<dbReference type="OMA" id="DGWWVRL"/>
<dbReference type="OrthoDB" id="426586at2759"/>
<feature type="compositionally biased region" description="Low complexity" evidence="1">
    <location>
        <begin position="80"/>
        <end position="94"/>
    </location>
</feature>
<dbReference type="EMBL" id="LJSK01000342">
    <property type="protein sequence ID" value="KPI83659.1"/>
    <property type="molecule type" value="Genomic_DNA"/>
</dbReference>
<dbReference type="PANTHER" id="PTHR42254">
    <property type="entry name" value="METALLOPHOS DOMAIN-CONTAINING PROTEIN"/>
    <property type="match status" value="1"/>
</dbReference>
<dbReference type="PANTHER" id="PTHR42254:SF1">
    <property type="entry name" value="CALCINEURIN-LIKE PHOSPHOESTERASE DOMAIN-CONTAINING PROTEIN"/>
    <property type="match status" value="1"/>
</dbReference>
<keyword evidence="3" id="KW-1185">Reference proteome</keyword>
<sequence length="687" mass="74174">MLRISGALRRRIGYITDVEGDFSYFQRYVCISRVVKWEGESPPDAQVDTNKSRDAQGVDLRNGAVRWAPLQSPVVPRQTSPTAPAAASAPRSCPFPSPEGGGTPTSSPQTPVVDAQQDGGEPPYSHLIDVSRYRLTFQDKTSHFVFGGDAFDHGDDLTFGHVLLDFKRRFPARVHLLLGNRDANKMVLYPRIALGVAGMEADAAENNCFTLPPLSEDERAAAAMMEQLRYKDYLLLQRHPAPLTAPETATITATASPSNAGAGEQLVADRVTFLQWALKHKLGCSNTFEHRRHELEALRRLRDSSDASHRGGAVVVSDSEVADSFFTAAQPGGVYYEYLRASVLSVVLDGVLFVHGGVNGRNAGFLPSLAATTYAEQRVAGEWWLPELQPGPAAAEVGERVARAPSPAHTLTPPTPTAKGKSALEWLSALSSFKVTAFQEWASGTGRCGEALRGYVYPRVVAPHSIAVGTVMEQDGPHHICLPVAAYLAESGIHTICGGHQPVGDTPAVVRQPGGLMIVDADTSYCGRGNAFCSHCNKRGAAVVELVFDSGDDSEADAAVSDHGEASPPSTATSSLVVHGLRADGEPYEMDLFADLRVGRCVGDGWWVRLPPSVAPSQHAGYYELRRTRDGFRHEEARWATAEEIDELLLQAAASGRATVEGEIAPRYTKAELAEVRVHRLKSKVSR</sequence>
<proteinExistence type="predicted"/>
<dbReference type="Gene3D" id="3.60.21.10">
    <property type="match status" value="1"/>
</dbReference>
<dbReference type="InterPro" id="IPR029052">
    <property type="entry name" value="Metallo-depent_PP-like"/>
</dbReference>
<evidence type="ECO:0000313" key="2">
    <source>
        <dbReference type="EMBL" id="KPI83659.1"/>
    </source>
</evidence>
<accession>A0A0N0P332</accession>
<evidence type="ECO:0000256" key="1">
    <source>
        <dbReference type="SAM" id="MobiDB-lite"/>
    </source>
</evidence>